<evidence type="ECO:0000256" key="10">
    <source>
        <dbReference type="SAM" id="Phobius"/>
    </source>
</evidence>
<keyword evidence="8" id="KW-0807">Transducer</keyword>
<protein>
    <recommendedName>
        <fullName evidence="11">G-protein coupled receptors family 3 profile domain-containing protein</fullName>
    </recommendedName>
</protein>
<evidence type="ECO:0000256" key="8">
    <source>
        <dbReference type="ARBA" id="ARBA00023224"/>
    </source>
</evidence>
<feature type="region of interest" description="Disordered" evidence="9">
    <location>
        <begin position="662"/>
        <end position="754"/>
    </location>
</feature>
<evidence type="ECO:0000313" key="12">
    <source>
        <dbReference type="EnsemblMetazoa" id="ENSAATROPP001076"/>
    </source>
</evidence>
<keyword evidence="3 10" id="KW-1133">Transmembrane helix</keyword>
<comment type="subcellular location">
    <subcellularLocation>
        <location evidence="1">Membrane</location>
        <topology evidence="1">Multi-pass membrane protein</topology>
    </subcellularLocation>
</comment>
<feature type="compositionally biased region" description="Basic residues" evidence="9">
    <location>
        <begin position="611"/>
        <end position="620"/>
    </location>
</feature>
<evidence type="ECO:0000256" key="5">
    <source>
        <dbReference type="ARBA" id="ARBA00023136"/>
    </source>
</evidence>
<feature type="transmembrane region" description="Helical" evidence="10">
    <location>
        <begin position="135"/>
        <end position="153"/>
    </location>
</feature>
<evidence type="ECO:0000256" key="3">
    <source>
        <dbReference type="ARBA" id="ARBA00022989"/>
    </source>
</evidence>
<feature type="transmembrane region" description="Helical" evidence="10">
    <location>
        <begin position="95"/>
        <end position="115"/>
    </location>
</feature>
<feature type="transmembrane region" description="Helical" evidence="10">
    <location>
        <begin position="36"/>
        <end position="58"/>
    </location>
</feature>
<dbReference type="PANTHER" id="PTHR10519">
    <property type="entry name" value="GABA-B RECEPTOR"/>
    <property type="match status" value="1"/>
</dbReference>
<feature type="compositionally biased region" description="Low complexity" evidence="9">
    <location>
        <begin position="441"/>
        <end position="452"/>
    </location>
</feature>
<feature type="compositionally biased region" description="Low complexity" evidence="9">
    <location>
        <begin position="570"/>
        <end position="588"/>
    </location>
</feature>
<dbReference type="PANTHER" id="PTHR10519:SF74">
    <property type="entry name" value="GAMMA-AMINOBUTYRIC ACID TYPE B RECEPTOR SUBUNIT 2"/>
    <property type="match status" value="1"/>
</dbReference>
<dbReference type="EnsemblMetazoa" id="ENSAATROPT001127">
    <property type="protein sequence ID" value="ENSAATROPP001076"/>
    <property type="gene ID" value="ENSAATROPG000893"/>
</dbReference>
<feature type="compositionally biased region" description="Basic residues" evidence="9">
    <location>
        <begin position="543"/>
        <end position="553"/>
    </location>
</feature>
<feature type="transmembrane region" description="Helical" evidence="10">
    <location>
        <begin position="160"/>
        <end position="181"/>
    </location>
</feature>
<evidence type="ECO:0000256" key="9">
    <source>
        <dbReference type="SAM" id="MobiDB-lite"/>
    </source>
</evidence>
<organism evidence="12 13">
    <name type="scientific">Anopheles atroparvus</name>
    <name type="common">European mosquito</name>
    <dbReference type="NCBI Taxonomy" id="41427"/>
    <lineage>
        <taxon>Eukaryota</taxon>
        <taxon>Metazoa</taxon>
        <taxon>Ecdysozoa</taxon>
        <taxon>Arthropoda</taxon>
        <taxon>Hexapoda</taxon>
        <taxon>Insecta</taxon>
        <taxon>Pterygota</taxon>
        <taxon>Neoptera</taxon>
        <taxon>Endopterygota</taxon>
        <taxon>Diptera</taxon>
        <taxon>Nematocera</taxon>
        <taxon>Culicoidea</taxon>
        <taxon>Culicidae</taxon>
        <taxon>Anophelinae</taxon>
        <taxon>Anopheles</taxon>
    </lineage>
</organism>
<dbReference type="PROSITE" id="PS50259">
    <property type="entry name" value="G_PROTEIN_RECEP_F3_4"/>
    <property type="match status" value="1"/>
</dbReference>
<keyword evidence="7" id="KW-0325">Glycoprotein</keyword>
<sequence length="808" mass="87849">MAGFSLAFGAMFSKTWRVHSIFTDLKLNKKVIKDYQLFIVVGVLLAIDLAIMTTWQIADPFFRETKYIEPSEHPTLEDVIIVQENEYCQSSKMTIFVGVIYAYKGMLLIFGAFLAWETRNVSIPALNDSKHVGLSVYNCVIMCVMGAAIALVLSDRKDAVFILISLFIIFCTTATLCLVFVPKLVELKRNPSGVVDKKVRATLRPVSKNRRDSSVCELEQRMRDVKQTNCRFRKVLMEKEAELQALVKRLGPEARAWIGLEGSSSEPDINKESVKVQVKKDYASEGTDFTSIGSVGSSNDTLDSGPESRKQKKTTVVLPGDEPPPTKPTNAGSRANMATAISTMAVGAGAGVASIVAATTTAIVPQSTPAASNGVNSAQTQSVAPIVAIVNTTTTTTKATQVTPAQPINVSTSVPVDPTKPMFNDVRRESVSNSAKWSPGQQLQHQQQQTQTMDHHRYYEEERTNGPTSMAKFSTQANSSSTTSITHSNTELNQLCHHSKSSSKSRADMTSEGSRRVSVQMTSSLKGNFVVSQSDLWDTHTLSHAKQHQRQSPRSHQGSSRCPDHGHLSQQQQQMQQQPPQQVQAQQQYDYDNSATTSPGPIQRSVSEKNRSKHRHKQQHKSTACQSETDSEREQRDYQNFSICSTAASSTATVSMVGSTAGGGGGGSVSAGGYVTPTKTSSRRLTKSQHSHHHSTPNVAPGMERAGTMDRKHRSSESRGAADGSTVGGGGSGGGGSHISKHRKKEGSASKPNLYGACSESELLDGETAILPIFRKLLNEKESRYRARNVVGASCPNISIKCDIVEYL</sequence>
<evidence type="ECO:0000256" key="6">
    <source>
        <dbReference type="ARBA" id="ARBA00023170"/>
    </source>
</evidence>
<accession>A0AAG5CQI1</accession>
<dbReference type="GO" id="GO:0007214">
    <property type="term" value="P:gamma-aminobutyric acid signaling pathway"/>
    <property type="evidence" value="ECO:0007669"/>
    <property type="project" value="TreeGrafter"/>
</dbReference>
<feature type="compositionally biased region" description="Low complexity" evidence="9">
    <location>
        <begin position="478"/>
        <end position="490"/>
    </location>
</feature>
<feature type="compositionally biased region" description="Polar residues" evidence="9">
    <location>
        <begin position="589"/>
        <end position="600"/>
    </location>
</feature>
<dbReference type="AlphaFoldDB" id="A0AAG5CQI1"/>
<dbReference type="PRINTS" id="PR01176">
    <property type="entry name" value="GABABRECEPTR"/>
</dbReference>
<proteinExistence type="predicted"/>
<dbReference type="GO" id="GO:0004965">
    <property type="term" value="F:G protein-coupled GABA receptor activity"/>
    <property type="evidence" value="ECO:0007669"/>
    <property type="project" value="InterPro"/>
</dbReference>
<keyword evidence="6" id="KW-0675">Receptor</keyword>
<evidence type="ECO:0000256" key="2">
    <source>
        <dbReference type="ARBA" id="ARBA00022692"/>
    </source>
</evidence>
<keyword evidence="13" id="KW-1185">Reference proteome</keyword>
<feature type="compositionally biased region" description="Gly residues" evidence="9">
    <location>
        <begin position="726"/>
        <end position="737"/>
    </location>
</feature>
<evidence type="ECO:0000256" key="4">
    <source>
        <dbReference type="ARBA" id="ARBA00023040"/>
    </source>
</evidence>
<evidence type="ECO:0000313" key="13">
    <source>
        <dbReference type="Proteomes" id="UP000075880"/>
    </source>
</evidence>
<dbReference type="Proteomes" id="UP000075880">
    <property type="component" value="Unassembled WGS sequence"/>
</dbReference>
<dbReference type="Pfam" id="PF00003">
    <property type="entry name" value="7tm_3"/>
    <property type="match status" value="1"/>
</dbReference>
<feature type="compositionally biased region" description="Polar residues" evidence="9">
    <location>
        <begin position="465"/>
        <end position="477"/>
    </location>
</feature>
<feature type="region of interest" description="Disordered" evidence="9">
    <location>
        <begin position="540"/>
        <end position="636"/>
    </location>
</feature>
<feature type="compositionally biased region" description="Basic and acidic residues" evidence="9">
    <location>
        <begin position="505"/>
        <end position="515"/>
    </location>
</feature>
<evidence type="ECO:0000256" key="7">
    <source>
        <dbReference type="ARBA" id="ARBA00023180"/>
    </source>
</evidence>
<feature type="region of interest" description="Disordered" evidence="9">
    <location>
        <begin position="433"/>
        <end position="519"/>
    </location>
</feature>
<reference evidence="12" key="1">
    <citation type="submission" date="2024-04" db="UniProtKB">
        <authorList>
            <consortium name="EnsemblMetazoa"/>
        </authorList>
    </citation>
    <scope>IDENTIFICATION</scope>
    <source>
        <strain evidence="12">EBRO</strain>
    </source>
</reference>
<feature type="domain" description="G-protein coupled receptors family 3 profile" evidence="11">
    <location>
        <begin position="1"/>
        <end position="203"/>
    </location>
</feature>
<keyword evidence="5 10" id="KW-0472">Membrane</keyword>
<dbReference type="GO" id="GO:0038039">
    <property type="term" value="C:G protein-coupled receptor heterodimeric complex"/>
    <property type="evidence" value="ECO:0007669"/>
    <property type="project" value="TreeGrafter"/>
</dbReference>
<keyword evidence="4" id="KW-0297">G-protein coupled receptor</keyword>
<evidence type="ECO:0000256" key="1">
    <source>
        <dbReference type="ARBA" id="ARBA00004141"/>
    </source>
</evidence>
<name>A0AAG5CQI1_ANOAO</name>
<dbReference type="InterPro" id="IPR002455">
    <property type="entry name" value="GPCR3_GABA-B"/>
</dbReference>
<dbReference type="InterPro" id="IPR017978">
    <property type="entry name" value="GPCR_3_C"/>
</dbReference>
<feature type="compositionally biased region" description="Basic residues" evidence="9">
    <location>
        <begin position="681"/>
        <end position="695"/>
    </location>
</feature>
<feature type="region of interest" description="Disordered" evidence="9">
    <location>
        <begin position="287"/>
        <end position="332"/>
    </location>
</feature>
<keyword evidence="2 10" id="KW-0812">Transmembrane</keyword>
<evidence type="ECO:0000259" key="11">
    <source>
        <dbReference type="PROSITE" id="PS50259"/>
    </source>
</evidence>
<feature type="compositionally biased region" description="Polar residues" evidence="9">
    <location>
        <begin position="287"/>
        <end position="302"/>
    </location>
</feature>
<feature type="compositionally biased region" description="Basic and acidic residues" evidence="9">
    <location>
        <begin position="453"/>
        <end position="464"/>
    </location>
</feature>